<proteinExistence type="predicted"/>
<keyword evidence="2" id="KW-1185">Reference proteome</keyword>
<protein>
    <submittedName>
        <fullName evidence="1">Uncharacterized protein</fullName>
    </submittedName>
</protein>
<organism evidence="1 2">
    <name type="scientific">Chaetomium tenue</name>
    <dbReference type="NCBI Taxonomy" id="1854479"/>
    <lineage>
        <taxon>Eukaryota</taxon>
        <taxon>Fungi</taxon>
        <taxon>Dikarya</taxon>
        <taxon>Ascomycota</taxon>
        <taxon>Pezizomycotina</taxon>
        <taxon>Sordariomycetes</taxon>
        <taxon>Sordariomycetidae</taxon>
        <taxon>Sordariales</taxon>
        <taxon>Chaetomiaceae</taxon>
        <taxon>Chaetomium</taxon>
    </lineage>
</organism>
<gene>
    <name evidence="1" type="ORF">F5144DRAFT_40857</name>
</gene>
<evidence type="ECO:0000313" key="1">
    <source>
        <dbReference type="EMBL" id="KAH6650314.1"/>
    </source>
</evidence>
<reference evidence="1 2" key="1">
    <citation type="journal article" date="2021" name="Nat. Commun.">
        <title>Genetic determinants of endophytism in the Arabidopsis root mycobiome.</title>
        <authorList>
            <person name="Mesny F."/>
            <person name="Miyauchi S."/>
            <person name="Thiergart T."/>
            <person name="Pickel B."/>
            <person name="Atanasova L."/>
            <person name="Karlsson M."/>
            <person name="Huettel B."/>
            <person name="Barry K.W."/>
            <person name="Haridas S."/>
            <person name="Chen C."/>
            <person name="Bauer D."/>
            <person name="Andreopoulos W."/>
            <person name="Pangilinan J."/>
            <person name="LaButti K."/>
            <person name="Riley R."/>
            <person name="Lipzen A."/>
            <person name="Clum A."/>
            <person name="Drula E."/>
            <person name="Henrissat B."/>
            <person name="Kohler A."/>
            <person name="Grigoriev I.V."/>
            <person name="Martin F.M."/>
            <person name="Hacquard S."/>
        </authorList>
    </citation>
    <scope>NUCLEOTIDE SEQUENCE [LARGE SCALE GENOMIC DNA]</scope>
    <source>
        <strain evidence="1 2">MPI-SDFR-AT-0079</strain>
    </source>
</reference>
<evidence type="ECO:0000313" key="2">
    <source>
        <dbReference type="Proteomes" id="UP000724584"/>
    </source>
</evidence>
<name>A0ACB7PM55_9PEZI</name>
<comment type="caution">
    <text evidence="1">The sequence shown here is derived from an EMBL/GenBank/DDBJ whole genome shotgun (WGS) entry which is preliminary data.</text>
</comment>
<dbReference type="EMBL" id="JAGIZQ010000001">
    <property type="protein sequence ID" value="KAH6650314.1"/>
    <property type="molecule type" value="Genomic_DNA"/>
</dbReference>
<dbReference type="Proteomes" id="UP000724584">
    <property type="component" value="Unassembled WGS sequence"/>
</dbReference>
<accession>A0ACB7PM55</accession>
<sequence length="545" mass="60017">MHHDQLFPRCCPVQTPDRFGRFQRLPPEIRNMIWEFALPEPRVYEVLDAPNAKQKTPAQEGLMFANMHPEPPPALAAVCRESRYFVLHHYKPLTLGKTTKFVDMSRDILLLEPYLLVKRLHRALHFMSQIPLVRENATRLALGTSYGIYPGIFHPVLGRKVSKNNMGKLLASLAKFPRLRTLIFVVHQEFQFEFDFRFPGTLTPMPLAPMAGSIHAGLGPLCRPTLEPIVHPSPTATSGAPFSNCPPKCPIPATLTTIRDGLPSPANSATTSPLPQPYVPLPSFSAPSQQQQSPPPPPPLPLQIQPLHIQQQPSPPLQTPRQQRPHASLQPTLLPTTTGTSTSTLALAPAPRPQQQQVHQAYRFKFDIEANINSPPRRPHSNEFLYYPLPDARAQERDEFDEYECYVNGSRGASSVESELGLGGGWDRSTVANVGAGGGDASDGEDEGEWCDPWPTNDDWRRFRRRWVRGMVAACLPAAGAGEGGRDGRAGEEGEMVRGAAGKACGRGGKGPAGKGGEERICLPKWKLKGASLLWRYTRGVGGVQ</sequence>